<protein>
    <submittedName>
        <fullName evidence="1">Uncharacterized protein</fullName>
    </submittedName>
</protein>
<dbReference type="EMBL" id="JAJFAZ020000005">
    <property type="protein sequence ID" value="KAI5328065.1"/>
    <property type="molecule type" value="Genomic_DNA"/>
</dbReference>
<reference evidence="1 2" key="1">
    <citation type="journal article" date="2022" name="G3 (Bethesda)">
        <title>Whole-genome sequence and methylome profiling of the almond [Prunus dulcis (Mill.) D.A. Webb] cultivar 'Nonpareil'.</title>
        <authorList>
            <person name="D'Amico-Willman K.M."/>
            <person name="Ouma W.Z."/>
            <person name="Meulia T."/>
            <person name="Sideli G.M."/>
            <person name="Gradziel T.M."/>
            <person name="Fresnedo-Ramirez J."/>
        </authorList>
    </citation>
    <scope>NUCLEOTIDE SEQUENCE [LARGE SCALE GENOMIC DNA]</scope>
    <source>
        <strain evidence="1">Clone GOH B32 T37-40</strain>
    </source>
</reference>
<keyword evidence="2" id="KW-1185">Reference proteome</keyword>
<dbReference type="AlphaFoldDB" id="A0AAD4VMV0"/>
<accession>A0AAD4VMV0</accession>
<evidence type="ECO:0000313" key="2">
    <source>
        <dbReference type="Proteomes" id="UP001054821"/>
    </source>
</evidence>
<organism evidence="1 2">
    <name type="scientific">Prunus dulcis</name>
    <name type="common">Almond</name>
    <name type="synonym">Amygdalus dulcis</name>
    <dbReference type="NCBI Taxonomy" id="3755"/>
    <lineage>
        <taxon>Eukaryota</taxon>
        <taxon>Viridiplantae</taxon>
        <taxon>Streptophyta</taxon>
        <taxon>Embryophyta</taxon>
        <taxon>Tracheophyta</taxon>
        <taxon>Spermatophyta</taxon>
        <taxon>Magnoliopsida</taxon>
        <taxon>eudicotyledons</taxon>
        <taxon>Gunneridae</taxon>
        <taxon>Pentapetalae</taxon>
        <taxon>rosids</taxon>
        <taxon>fabids</taxon>
        <taxon>Rosales</taxon>
        <taxon>Rosaceae</taxon>
        <taxon>Amygdaloideae</taxon>
        <taxon>Amygdaleae</taxon>
        <taxon>Prunus</taxon>
    </lineage>
</organism>
<comment type="caution">
    <text evidence="1">The sequence shown here is derived from an EMBL/GenBank/DDBJ whole genome shotgun (WGS) entry which is preliminary data.</text>
</comment>
<dbReference type="Proteomes" id="UP001054821">
    <property type="component" value="Chromosome 5"/>
</dbReference>
<gene>
    <name evidence="1" type="ORF">L3X38_027461</name>
</gene>
<evidence type="ECO:0000313" key="1">
    <source>
        <dbReference type="EMBL" id="KAI5328065.1"/>
    </source>
</evidence>
<proteinExistence type="predicted"/>
<sequence>MDLNFIGGSVQSFHRILTAEGRSVVVHKKRGNRVSNKQVAVYGLEQDKEEEPKIARGEQREEKRSRKRAAVCRGYWFMPKCSYNLKSGSVLTMTSNKKTPQPMSTVKVELKLFIDKENFTLWQRRMKYVLKKQVSV</sequence>
<name>A0AAD4VMV0_PRUDU</name>